<keyword evidence="1" id="KW-0934">Plastid</keyword>
<dbReference type="AlphaFoldDB" id="A0A4D6WM19"/>
<reference evidence="1" key="1">
    <citation type="journal article" date="2019" name="Mol. Phylogenet. Evol.">
        <title>Morphological evolution and classification of the red algal order Ceramiales inferred using plastid phylogenomics.</title>
        <authorList>
            <person name="Diaz-Tapia P."/>
            <person name="Pasella M.M."/>
            <person name="Verbruggen H."/>
            <person name="Maggs C.A."/>
        </authorList>
    </citation>
    <scope>NUCLEOTIDE SEQUENCE</scope>
    <source>
        <strain evidence="1">PD2933</strain>
    </source>
</reference>
<organism evidence="1">
    <name type="scientific">Anotrichium furcellatum</name>
    <dbReference type="NCBI Taxonomy" id="41999"/>
    <lineage>
        <taxon>Eukaryota</taxon>
        <taxon>Rhodophyta</taxon>
        <taxon>Florideophyceae</taxon>
        <taxon>Rhodymeniophycidae</taxon>
        <taxon>Ceramiales</taxon>
        <taxon>Ceramiaceae</taxon>
        <taxon>Anotrichium</taxon>
    </lineage>
</organism>
<dbReference type="EMBL" id="MK814609">
    <property type="protein sequence ID" value="QCI04262.1"/>
    <property type="molecule type" value="Genomic_DNA"/>
</dbReference>
<accession>A0A4D6WM19</accession>
<gene>
    <name evidence="1" type="primary">ycf22</name>
</gene>
<sequence length="158" mass="18440">MRGVNIGYVKIIKLRINSVVILINIQSQEFLIPKQCIIETNQVGLFNNTVIDIIPIIYTGVTNKSYIDVFTNSCFNSNFLCHNDYIEGYRGLNYDDLIRAATRISQRFDDPRFFQVFYLCLRNFIDISDEIGVFANYMSYIVSILIDLIDIYLVKYIF</sequence>
<evidence type="ECO:0000313" key="1">
    <source>
        <dbReference type="EMBL" id="QCI04262.1"/>
    </source>
</evidence>
<evidence type="ECO:0008006" key="2">
    <source>
        <dbReference type="Google" id="ProtNLM"/>
    </source>
</evidence>
<reference evidence="1" key="2">
    <citation type="submission" date="2019-04" db="EMBL/GenBank/DDBJ databases">
        <authorList>
            <person name="Pasella M."/>
        </authorList>
    </citation>
    <scope>NUCLEOTIDE SEQUENCE</scope>
    <source>
        <strain evidence="1">PD2933</strain>
    </source>
</reference>
<dbReference type="PANTHER" id="PTHR34675">
    <property type="entry name" value="PROTEIN TRIGALACTOSYLDIACYLGLYCEROL 2, CHLOROPLASTIC"/>
    <property type="match status" value="1"/>
</dbReference>
<geneLocation type="plastid" evidence="1"/>
<dbReference type="PANTHER" id="PTHR34675:SF1">
    <property type="entry name" value="PROTEIN TRIGALACTOSYLDIACYLGLYCEROL 2, CHLOROPLASTIC"/>
    <property type="match status" value="1"/>
</dbReference>
<protein>
    <recommendedName>
        <fullName evidence="2">Mce/MlaD domain-containing protein</fullName>
    </recommendedName>
</protein>
<proteinExistence type="predicted"/>
<dbReference type="InterPro" id="IPR039342">
    <property type="entry name" value="TGD2-like"/>
</dbReference>
<name>A0A4D6WM19_9FLOR</name>